<name>A0AAD7G722_MYCRO</name>
<sequence length="253" mass="28250">MLEKTLAILLAAILVSANPLVDRAAPMAVVYEACTVNNTVALTFDDGPYLYMTYISDLLTQNNAKGTFFVNGNNYNCIYNDDVVASLRYTFLAGHQIASHTWSHPHLKSLNVTRITREFELVDSALESILGIHTDFLRPPYGEYNALVREIAYKESKKLIIWDFDSGDSVGEAYRQSETDYDAKIAQNPKTLLALNHETEEDTAHYLVAYVINALQTAGYKLVTVAECLGLEPYASNTGTFGTRDDTWACPRR</sequence>
<dbReference type="InterPro" id="IPR002509">
    <property type="entry name" value="NODB_dom"/>
</dbReference>
<keyword evidence="11" id="KW-0961">Cell wall biogenesis/degradation</keyword>
<dbReference type="GO" id="GO:0005975">
    <property type="term" value="P:carbohydrate metabolic process"/>
    <property type="evidence" value="ECO:0007669"/>
    <property type="project" value="InterPro"/>
</dbReference>
<gene>
    <name evidence="14" type="ORF">B0H17DRAFT_1210754</name>
</gene>
<evidence type="ECO:0000256" key="12">
    <source>
        <dbReference type="SAM" id="SignalP"/>
    </source>
</evidence>
<dbReference type="SUPFAM" id="SSF88713">
    <property type="entry name" value="Glycoside hydrolase/deacetylase"/>
    <property type="match status" value="1"/>
</dbReference>
<dbReference type="Proteomes" id="UP001221757">
    <property type="component" value="Unassembled WGS sequence"/>
</dbReference>
<proteinExistence type="predicted"/>
<comment type="caution">
    <text evidence="14">The sequence shown here is derived from an EMBL/GenBank/DDBJ whole genome shotgun (WGS) entry which is preliminary data.</text>
</comment>
<keyword evidence="10" id="KW-0449">Lipoprotein</keyword>
<comment type="cofactor">
    <cofactor evidence="1">
        <name>Co(2+)</name>
        <dbReference type="ChEBI" id="CHEBI:48828"/>
    </cofactor>
</comment>
<evidence type="ECO:0000256" key="1">
    <source>
        <dbReference type="ARBA" id="ARBA00001941"/>
    </source>
</evidence>
<keyword evidence="3" id="KW-1003">Cell membrane</keyword>
<evidence type="ECO:0000256" key="11">
    <source>
        <dbReference type="ARBA" id="ARBA00023316"/>
    </source>
</evidence>
<evidence type="ECO:0000256" key="9">
    <source>
        <dbReference type="ARBA" id="ARBA00023277"/>
    </source>
</evidence>
<evidence type="ECO:0000256" key="3">
    <source>
        <dbReference type="ARBA" id="ARBA00022475"/>
    </source>
</evidence>
<feature type="domain" description="NodB homology" evidence="13">
    <location>
        <begin position="38"/>
        <end position="223"/>
    </location>
</feature>
<dbReference type="PANTHER" id="PTHR46471:SF2">
    <property type="entry name" value="CHITIN DEACETYLASE-RELATED"/>
    <property type="match status" value="1"/>
</dbReference>
<evidence type="ECO:0000313" key="14">
    <source>
        <dbReference type="EMBL" id="KAJ7666323.1"/>
    </source>
</evidence>
<evidence type="ECO:0000256" key="4">
    <source>
        <dbReference type="ARBA" id="ARBA00022622"/>
    </source>
</evidence>
<evidence type="ECO:0000313" key="15">
    <source>
        <dbReference type="Proteomes" id="UP001221757"/>
    </source>
</evidence>
<comment type="subcellular location">
    <subcellularLocation>
        <location evidence="2">Cell membrane</location>
        <topology evidence="2">Lipid-anchor</topology>
        <topology evidence="2">GPI-anchor</topology>
    </subcellularLocation>
</comment>
<keyword evidence="5" id="KW-0479">Metal-binding</keyword>
<keyword evidence="6 12" id="KW-0732">Signal</keyword>
<dbReference type="GO" id="GO:0098552">
    <property type="term" value="C:side of membrane"/>
    <property type="evidence" value="ECO:0007669"/>
    <property type="project" value="UniProtKB-KW"/>
</dbReference>
<feature type="signal peptide" evidence="12">
    <location>
        <begin position="1"/>
        <end position="17"/>
    </location>
</feature>
<dbReference type="InterPro" id="IPR011330">
    <property type="entry name" value="Glyco_hydro/deAcase_b/a-brl"/>
</dbReference>
<dbReference type="AlphaFoldDB" id="A0AAD7G722"/>
<keyword evidence="4" id="KW-0325">Glycoprotein</keyword>
<evidence type="ECO:0000256" key="2">
    <source>
        <dbReference type="ARBA" id="ARBA00004609"/>
    </source>
</evidence>
<dbReference type="Gene3D" id="3.20.20.370">
    <property type="entry name" value="Glycoside hydrolase/deacetylase"/>
    <property type="match status" value="1"/>
</dbReference>
<keyword evidence="4" id="KW-0336">GPI-anchor</keyword>
<dbReference type="EMBL" id="JARKIE010000211">
    <property type="protein sequence ID" value="KAJ7666323.1"/>
    <property type="molecule type" value="Genomic_DNA"/>
</dbReference>
<evidence type="ECO:0000256" key="7">
    <source>
        <dbReference type="ARBA" id="ARBA00022801"/>
    </source>
</evidence>
<dbReference type="GO" id="GO:0046872">
    <property type="term" value="F:metal ion binding"/>
    <property type="evidence" value="ECO:0007669"/>
    <property type="project" value="UniProtKB-KW"/>
</dbReference>
<evidence type="ECO:0000256" key="8">
    <source>
        <dbReference type="ARBA" id="ARBA00023136"/>
    </source>
</evidence>
<evidence type="ECO:0000256" key="10">
    <source>
        <dbReference type="ARBA" id="ARBA00023288"/>
    </source>
</evidence>
<keyword evidence="9" id="KW-0119">Carbohydrate metabolism</keyword>
<organism evidence="14 15">
    <name type="scientific">Mycena rosella</name>
    <name type="common">Pink bonnet</name>
    <name type="synonym">Agaricus rosellus</name>
    <dbReference type="NCBI Taxonomy" id="1033263"/>
    <lineage>
        <taxon>Eukaryota</taxon>
        <taxon>Fungi</taxon>
        <taxon>Dikarya</taxon>
        <taxon>Basidiomycota</taxon>
        <taxon>Agaricomycotina</taxon>
        <taxon>Agaricomycetes</taxon>
        <taxon>Agaricomycetidae</taxon>
        <taxon>Agaricales</taxon>
        <taxon>Marasmiineae</taxon>
        <taxon>Mycenaceae</taxon>
        <taxon>Mycena</taxon>
    </lineage>
</organism>
<keyword evidence="15" id="KW-1185">Reference proteome</keyword>
<keyword evidence="8" id="KW-0472">Membrane</keyword>
<accession>A0AAD7G722</accession>
<reference evidence="14" key="1">
    <citation type="submission" date="2023-03" db="EMBL/GenBank/DDBJ databases">
        <title>Massive genome expansion in bonnet fungi (Mycena s.s.) driven by repeated elements and novel gene families across ecological guilds.</title>
        <authorList>
            <consortium name="Lawrence Berkeley National Laboratory"/>
            <person name="Harder C.B."/>
            <person name="Miyauchi S."/>
            <person name="Viragh M."/>
            <person name="Kuo A."/>
            <person name="Thoen E."/>
            <person name="Andreopoulos B."/>
            <person name="Lu D."/>
            <person name="Skrede I."/>
            <person name="Drula E."/>
            <person name="Henrissat B."/>
            <person name="Morin E."/>
            <person name="Kohler A."/>
            <person name="Barry K."/>
            <person name="LaButti K."/>
            <person name="Morin E."/>
            <person name="Salamov A."/>
            <person name="Lipzen A."/>
            <person name="Mereny Z."/>
            <person name="Hegedus B."/>
            <person name="Baldrian P."/>
            <person name="Stursova M."/>
            <person name="Weitz H."/>
            <person name="Taylor A."/>
            <person name="Grigoriev I.V."/>
            <person name="Nagy L.G."/>
            <person name="Martin F."/>
            <person name="Kauserud H."/>
        </authorList>
    </citation>
    <scope>NUCLEOTIDE SEQUENCE</scope>
    <source>
        <strain evidence="14">CBHHK067</strain>
    </source>
</reference>
<evidence type="ECO:0000259" key="13">
    <source>
        <dbReference type="PROSITE" id="PS51677"/>
    </source>
</evidence>
<protein>
    <submittedName>
        <fullName evidence="14">Carbohydrate esterase family 4 protein</fullName>
    </submittedName>
</protein>
<dbReference type="Pfam" id="PF01522">
    <property type="entry name" value="Polysacc_deac_1"/>
    <property type="match status" value="1"/>
</dbReference>
<feature type="chain" id="PRO_5042259240" evidence="12">
    <location>
        <begin position="18"/>
        <end position="253"/>
    </location>
</feature>
<dbReference type="GO" id="GO:0071555">
    <property type="term" value="P:cell wall organization"/>
    <property type="evidence" value="ECO:0007669"/>
    <property type="project" value="UniProtKB-KW"/>
</dbReference>
<dbReference type="PANTHER" id="PTHR46471">
    <property type="entry name" value="CHITIN DEACETYLASE"/>
    <property type="match status" value="1"/>
</dbReference>
<dbReference type="PROSITE" id="PS51677">
    <property type="entry name" value="NODB"/>
    <property type="match status" value="1"/>
</dbReference>
<dbReference type="GO" id="GO:0016810">
    <property type="term" value="F:hydrolase activity, acting on carbon-nitrogen (but not peptide) bonds"/>
    <property type="evidence" value="ECO:0007669"/>
    <property type="project" value="InterPro"/>
</dbReference>
<evidence type="ECO:0000256" key="5">
    <source>
        <dbReference type="ARBA" id="ARBA00022723"/>
    </source>
</evidence>
<evidence type="ECO:0000256" key="6">
    <source>
        <dbReference type="ARBA" id="ARBA00022729"/>
    </source>
</evidence>
<keyword evidence="7" id="KW-0378">Hydrolase</keyword>
<dbReference type="GO" id="GO:0005886">
    <property type="term" value="C:plasma membrane"/>
    <property type="evidence" value="ECO:0007669"/>
    <property type="project" value="UniProtKB-SubCell"/>
</dbReference>